<feature type="signal peptide" evidence="2">
    <location>
        <begin position="1"/>
        <end position="21"/>
    </location>
</feature>
<name>A0A6P4ZJ82_BRABE</name>
<dbReference type="InterPro" id="IPR018081">
    <property type="entry name" value="Anaphylatoxin_comp_syst"/>
</dbReference>
<evidence type="ECO:0000313" key="4">
    <source>
        <dbReference type="RefSeq" id="XP_019634099.1"/>
    </source>
</evidence>
<feature type="region of interest" description="Disordered" evidence="1">
    <location>
        <begin position="200"/>
        <end position="225"/>
    </location>
</feature>
<sequence>MFWRVWSRVSVFLFLLVASSCLEEAIEHVKNDIQHDSPPDGDDPAASEATSGDTELQRQCCEQGKQSADATGACVGKARRYVKTLTLDDDNAKLCRVAFSGCCKTEKTSAPKKDVKQLGGGPTEKEGATKKKAPKAKRGDQELRTSCCERGRQSIRQRGSCDVKAQSYVRTLTLTRGKAKLCRMLFTGCCNRASRVPSIPENPDVDVRQLGGTTPSEGDANEKGIEPAWKRRLDNRCCNAGKRSAAATPGSCQSRARTTVRKAIARSRVGKSHGRGTTRTDMAACGQTFIRCCNEVPIA</sequence>
<accession>A0A6P4ZJ82</accession>
<dbReference type="KEGG" id="bbel:109477338"/>
<dbReference type="RefSeq" id="XP_019634099.1">
    <property type="nucleotide sequence ID" value="XM_019778540.1"/>
</dbReference>
<dbReference type="Gene3D" id="1.20.91.20">
    <property type="entry name" value="Anaphylotoxins (complement system)"/>
    <property type="match status" value="2"/>
</dbReference>
<dbReference type="PROSITE" id="PS51257">
    <property type="entry name" value="PROKAR_LIPOPROTEIN"/>
    <property type="match status" value="1"/>
</dbReference>
<protein>
    <submittedName>
        <fullName evidence="4">Uncharacterized protein LOC109477338</fullName>
    </submittedName>
</protein>
<feature type="region of interest" description="Disordered" evidence="1">
    <location>
        <begin position="112"/>
        <end position="140"/>
    </location>
</feature>
<proteinExistence type="predicted"/>
<evidence type="ECO:0000256" key="2">
    <source>
        <dbReference type="SAM" id="SignalP"/>
    </source>
</evidence>
<feature type="chain" id="PRO_5027684667" evidence="2">
    <location>
        <begin position="22"/>
        <end position="299"/>
    </location>
</feature>
<keyword evidence="3" id="KW-1185">Reference proteome</keyword>
<gene>
    <name evidence="4" type="primary">LOC109477338</name>
</gene>
<dbReference type="GeneID" id="109477338"/>
<dbReference type="AlphaFoldDB" id="A0A6P4ZJ82"/>
<dbReference type="OrthoDB" id="10024330at2759"/>
<dbReference type="SUPFAM" id="SSF47686">
    <property type="entry name" value="Anaphylotoxins (complement system)"/>
    <property type="match status" value="1"/>
</dbReference>
<dbReference type="Proteomes" id="UP000515135">
    <property type="component" value="Unplaced"/>
</dbReference>
<reference evidence="4" key="1">
    <citation type="submission" date="2025-08" db="UniProtKB">
        <authorList>
            <consortium name="RefSeq"/>
        </authorList>
    </citation>
    <scope>IDENTIFICATION</scope>
    <source>
        <tissue evidence="4">Gonad</tissue>
    </source>
</reference>
<organism evidence="3 4">
    <name type="scientific">Branchiostoma belcheri</name>
    <name type="common">Amphioxus</name>
    <dbReference type="NCBI Taxonomy" id="7741"/>
    <lineage>
        <taxon>Eukaryota</taxon>
        <taxon>Metazoa</taxon>
        <taxon>Chordata</taxon>
        <taxon>Cephalochordata</taxon>
        <taxon>Leptocardii</taxon>
        <taxon>Amphioxiformes</taxon>
        <taxon>Branchiostomatidae</taxon>
        <taxon>Branchiostoma</taxon>
    </lineage>
</organism>
<feature type="region of interest" description="Disordered" evidence="1">
    <location>
        <begin position="32"/>
        <end position="52"/>
    </location>
</feature>
<evidence type="ECO:0000313" key="3">
    <source>
        <dbReference type="Proteomes" id="UP000515135"/>
    </source>
</evidence>
<keyword evidence="2" id="KW-0732">Signal</keyword>
<evidence type="ECO:0000256" key="1">
    <source>
        <dbReference type="SAM" id="MobiDB-lite"/>
    </source>
</evidence>